<feature type="transmembrane region" description="Helical" evidence="7">
    <location>
        <begin position="95"/>
        <end position="119"/>
    </location>
</feature>
<dbReference type="PANTHER" id="PTHR43652:SF2">
    <property type="entry name" value="BASIC AMINO ACID ANTIPORTER YFCC-RELATED"/>
    <property type="match status" value="1"/>
</dbReference>
<accession>A0A1N6E7J0</accession>
<dbReference type="AlphaFoldDB" id="A0A1N6E7J0"/>
<dbReference type="InterPro" id="IPR051679">
    <property type="entry name" value="DASS-Related_Transporters"/>
</dbReference>
<dbReference type="InterPro" id="IPR006037">
    <property type="entry name" value="RCK_C"/>
</dbReference>
<feature type="transmembrane region" description="Helical" evidence="7">
    <location>
        <begin position="180"/>
        <end position="201"/>
    </location>
</feature>
<protein>
    <submittedName>
        <fullName evidence="9">TrkA-C domain-containing protein</fullName>
    </submittedName>
</protein>
<dbReference type="SUPFAM" id="SSF116726">
    <property type="entry name" value="TrkA C-terminal domain-like"/>
    <property type="match status" value="2"/>
</dbReference>
<feature type="transmembrane region" description="Helical" evidence="7">
    <location>
        <begin position="401"/>
        <end position="417"/>
    </location>
</feature>
<evidence type="ECO:0000256" key="4">
    <source>
        <dbReference type="ARBA" id="ARBA00022737"/>
    </source>
</evidence>
<sequence length="593" mass="64687">MTFEIGMTLGIILLGVVLFFTEKLPIDVVSILVMVLFLLTGILDIKEGYAGFSNSATLTVAAMFILSTAIFSTGILDSFSYRLSKQAQKSELNLIVTLLISSGILSAFINDTAVVALLMPAVIQLAKNNQIPASKLLMPLSFGALMGGVCTLLGTSTNILVSGIAEQSGLPSFGIFEMSLMGMIFLASGILYMVLVGRFLLPKRKNRAWLNDHLDLGNYLTEIIIEDNYPQLDEPISKQKLFNQYPIKPLQIIRDDQRKIRVYPNSPIIKGDIIRVSSDKESLEKLKSYQGIKLKSELVWDETLVTGNEERLYEAVVTPSSFLIKKSIKELNFKELFNQVLVIGIRHRSGMLKTQLTKTSLAAGDILLLRGTEESIQSVHETEGLLILSETKSKVLNKTKTALTLLIMATVLALAIFHVFPIVVAAVAGAVAMIVFGIINTEQAYKAIDWKVILMLAGILSMGTALEKTGGSALLGQSIVHLLGDFGPRAVLCGIFGLTFMLTNVMSNNATAALIAPIAISISTNLGVDSRPFLMAVTFAASLSFMTPMGYQTNTMIYSPGNYMFKDYLIVGTPLNLLFWVIGTLLIPVLFPF</sequence>
<evidence type="ECO:0000256" key="2">
    <source>
        <dbReference type="ARBA" id="ARBA00022448"/>
    </source>
</evidence>
<keyword evidence="2" id="KW-0813">Transport</keyword>
<dbReference type="Proteomes" id="UP000185221">
    <property type="component" value="Unassembled WGS sequence"/>
</dbReference>
<dbReference type="GO" id="GO:0005886">
    <property type="term" value="C:plasma membrane"/>
    <property type="evidence" value="ECO:0007669"/>
    <property type="project" value="TreeGrafter"/>
</dbReference>
<organism evidence="9 10">
    <name type="scientific">Algoriphagus halophilus</name>
    <dbReference type="NCBI Taxonomy" id="226505"/>
    <lineage>
        <taxon>Bacteria</taxon>
        <taxon>Pseudomonadati</taxon>
        <taxon>Bacteroidota</taxon>
        <taxon>Cytophagia</taxon>
        <taxon>Cytophagales</taxon>
        <taxon>Cyclobacteriaceae</taxon>
        <taxon>Algoriphagus</taxon>
    </lineage>
</organism>
<feature type="transmembrane region" description="Helical" evidence="7">
    <location>
        <begin position="533"/>
        <end position="551"/>
    </location>
</feature>
<evidence type="ECO:0000313" key="10">
    <source>
        <dbReference type="Proteomes" id="UP000185221"/>
    </source>
</evidence>
<evidence type="ECO:0000256" key="6">
    <source>
        <dbReference type="ARBA" id="ARBA00023136"/>
    </source>
</evidence>
<dbReference type="InterPro" id="IPR004680">
    <property type="entry name" value="Cit_transptr-like_dom"/>
</dbReference>
<dbReference type="Gene3D" id="3.30.70.1450">
    <property type="entry name" value="Regulator of K+ conductance, C-terminal domain"/>
    <property type="match status" value="1"/>
</dbReference>
<keyword evidence="3 7" id="KW-0812">Transmembrane</keyword>
<dbReference type="Pfam" id="PF03600">
    <property type="entry name" value="CitMHS"/>
    <property type="match status" value="1"/>
</dbReference>
<evidence type="ECO:0000256" key="3">
    <source>
        <dbReference type="ARBA" id="ARBA00022692"/>
    </source>
</evidence>
<keyword evidence="6 7" id="KW-0472">Membrane</keyword>
<dbReference type="GO" id="GO:0006813">
    <property type="term" value="P:potassium ion transport"/>
    <property type="evidence" value="ECO:0007669"/>
    <property type="project" value="InterPro"/>
</dbReference>
<feature type="transmembrane region" description="Helical" evidence="7">
    <location>
        <begin position="423"/>
        <end position="441"/>
    </location>
</feature>
<proteinExistence type="predicted"/>
<feature type="domain" description="RCK C-terminal" evidence="8">
    <location>
        <begin position="299"/>
        <end position="385"/>
    </location>
</feature>
<feature type="transmembrane region" description="Helical" evidence="7">
    <location>
        <begin position="57"/>
        <end position="75"/>
    </location>
</feature>
<dbReference type="PROSITE" id="PS51202">
    <property type="entry name" value="RCK_C"/>
    <property type="match status" value="1"/>
</dbReference>
<feature type="transmembrane region" description="Helical" evidence="7">
    <location>
        <begin position="28"/>
        <end position="45"/>
    </location>
</feature>
<reference evidence="10" key="1">
    <citation type="submission" date="2016-11" db="EMBL/GenBank/DDBJ databases">
        <authorList>
            <person name="Varghese N."/>
            <person name="Submissions S."/>
        </authorList>
    </citation>
    <scope>NUCLEOTIDE SEQUENCE [LARGE SCALE GENOMIC DNA]</scope>
    <source>
        <strain evidence="10">DSM 15292</strain>
    </source>
</reference>
<dbReference type="EMBL" id="FSRC01000001">
    <property type="protein sequence ID" value="SIN78887.1"/>
    <property type="molecule type" value="Genomic_DNA"/>
</dbReference>
<evidence type="ECO:0000256" key="7">
    <source>
        <dbReference type="SAM" id="Phobius"/>
    </source>
</evidence>
<dbReference type="Pfam" id="PF02080">
    <property type="entry name" value="TrkA_C"/>
    <property type="match status" value="1"/>
</dbReference>
<keyword evidence="4" id="KW-0677">Repeat</keyword>
<comment type="subcellular location">
    <subcellularLocation>
        <location evidence="1">Membrane</location>
        <topology evidence="1">Multi-pass membrane protein</topology>
    </subcellularLocation>
</comment>
<dbReference type="OrthoDB" id="9765532at2"/>
<dbReference type="InterPro" id="IPR036721">
    <property type="entry name" value="RCK_C_sf"/>
</dbReference>
<evidence type="ECO:0000256" key="1">
    <source>
        <dbReference type="ARBA" id="ARBA00004141"/>
    </source>
</evidence>
<feature type="transmembrane region" description="Helical" evidence="7">
    <location>
        <begin position="140"/>
        <end position="160"/>
    </location>
</feature>
<dbReference type="STRING" id="226505.SAMN05444394_1800"/>
<gene>
    <name evidence="9" type="ORF">SAMN05444394_1800</name>
</gene>
<evidence type="ECO:0000313" key="9">
    <source>
        <dbReference type="EMBL" id="SIN78887.1"/>
    </source>
</evidence>
<evidence type="ECO:0000259" key="8">
    <source>
        <dbReference type="PROSITE" id="PS51202"/>
    </source>
</evidence>
<evidence type="ECO:0000256" key="5">
    <source>
        <dbReference type="ARBA" id="ARBA00022989"/>
    </source>
</evidence>
<feature type="transmembrane region" description="Helical" evidence="7">
    <location>
        <begin position="486"/>
        <end position="503"/>
    </location>
</feature>
<feature type="transmembrane region" description="Helical" evidence="7">
    <location>
        <begin position="448"/>
        <end position="466"/>
    </location>
</feature>
<keyword evidence="5 7" id="KW-1133">Transmembrane helix</keyword>
<feature type="transmembrane region" description="Helical" evidence="7">
    <location>
        <begin position="5"/>
        <end position="22"/>
    </location>
</feature>
<feature type="transmembrane region" description="Helical" evidence="7">
    <location>
        <begin position="571"/>
        <end position="591"/>
    </location>
</feature>
<name>A0A1N6E7J0_9BACT</name>
<dbReference type="GO" id="GO:0008324">
    <property type="term" value="F:monoatomic cation transmembrane transporter activity"/>
    <property type="evidence" value="ECO:0007669"/>
    <property type="project" value="InterPro"/>
</dbReference>
<keyword evidence="10" id="KW-1185">Reference proteome</keyword>
<dbReference type="RefSeq" id="WP_074224495.1">
    <property type="nucleotide sequence ID" value="NZ_FSRC01000001.1"/>
</dbReference>
<dbReference type="PANTHER" id="PTHR43652">
    <property type="entry name" value="BASIC AMINO ACID ANTIPORTER YFCC-RELATED"/>
    <property type="match status" value="1"/>
</dbReference>